<dbReference type="InterPro" id="IPR022516">
    <property type="entry name" value="CHP03798_Ocin"/>
</dbReference>
<organism evidence="2 3">
    <name type="scientific">Geosporobacter ferrireducens</name>
    <dbReference type="NCBI Taxonomy" id="1424294"/>
    <lineage>
        <taxon>Bacteria</taxon>
        <taxon>Bacillati</taxon>
        <taxon>Bacillota</taxon>
        <taxon>Clostridia</taxon>
        <taxon>Peptostreptococcales</taxon>
        <taxon>Thermotaleaceae</taxon>
        <taxon>Geosporobacter</taxon>
    </lineage>
</organism>
<dbReference type="STRING" id="1424294.Gferi_04910"/>
<dbReference type="RefSeq" id="WP_069974517.1">
    <property type="nucleotide sequence ID" value="NZ_CP017269.1"/>
</dbReference>
<name>A0A1D8GDH7_9FIRM</name>
<evidence type="ECO:0000259" key="1">
    <source>
        <dbReference type="Pfam" id="PF07862"/>
    </source>
</evidence>
<dbReference type="AlphaFoldDB" id="A0A1D8GDH7"/>
<dbReference type="EMBL" id="CP017269">
    <property type="protein sequence ID" value="AOT68951.1"/>
    <property type="molecule type" value="Genomic_DNA"/>
</dbReference>
<dbReference type="Proteomes" id="UP000095743">
    <property type="component" value="Chromosome"/>
</dbReference>
<accession>A0A1D8GDH7</accession>
<dbReference type="Pfam" id="PF07862">
    <property type="entry name" value="Nif11"/>
    <property type="match status" value="1"/>
</dbReference>
<sequence>MSEALKSLVEKVSADENLQKQFKACKTKEEQVALAKDLGYNITVKELEDASKVSDDQLDQVAGGYGNCTVYVSVIF</sequence>
<evidence type="ECO:0000313" key="3">
    <source>
        <dbReference type="Proteomes" id="UP000095743"/>
    </source>
</evidence>
<protein>
    <recommendedName>
        <fullName evidence="1">Nif11 domain-containing protein</fullName>
    </recommendedName>
</protein>
<dbReference type="OrthoDB" id="1778591at2"/>
<evidence type="ECO:0000313" key="2">
    <source>
        <dbReference type="EMBL" id="AOT68951.1"/>
    </source>
</evidence>
<proteinExistence type="predicted"/>
<dbReference type="KEGG" id="gfe:Gferi_04910"/>
<dbReference type="InterPro" id="IPR012903">
    <property type="entry name" value="Nif11"/>
</dbReference>
<keyword evidence="3" id="KW-1185">Reference proteome</keyword>
<gene>
    <name evidence="2" type="ORF">Gferi_04910</name>
</gene>
<feature type="domain" description="Nif11" evidence="1">
    <location>
        <begin position="3"/>
        <end position="47"/>
    </location>
</feature>
<reference evidence="2 3" key="1">
    <citation type="submission" date="2016-09" db="EMBL/GenBank/DDBJ databases">
        <title>Genomic analysis reveals versatility of anaerobic energy metabolism of Geosporobacter ferrireducens IRF9 of phylum Firmicutes.</title>
        <authorList>
            <person name="Kim S.-J."/>
        </authorList>
    </citation>
    <scope>NUCLEOTIDE SEQUENCE [LARGE SCALE GENOMIC DNA]</scope>
    <source>
        <strain evidence="2 3">IRF9</strain>
    </source>
</reference>
<dbReference type="NCBIfam" id="TIGR03798">
    <property type="entry name" value="leader_Nif11"/>
    <property type="match status" value="1"/>
</dbReference>